<dbReference type="AlphaFoldDB" id="A7B267"/>
<accession>A7B267</accession>
<evidence type="ECO:0000313" key="2">
    <source>
        <dbReference type="Proteomes" id="UP000004410"/>
    </source>
</evidence>
<dbReference type="EMBL" id="AAYG02000011">
    <property type="protein sequence ID" value="EDN78338.1"/>
    <property type="molecule type" value="Genomic_DNA"/>
</dbReference>
<organism evidence="1 2">
    <name type="scientific">Mediterraneibacter gnavus (strain ATCC 29149 / DSM 114966 / JCM 6515 / VPI C7-9)</name>
    <name type="common">Ruminococcus gnavus</name>
    <dbReference type="NCBI Taxonomy" id="411470"/>
    <lineage>
        <taxon>Bacteria</taxon>
        <taxon>Bacillati</taxon>
        <taxon>Bacillota</taxon>
        <taxon>Clostridia</taxon>
        <taxon>Lachnospirales</taxon>
        <taxon>Lachnospiraceae</taxon>
        <taxon>Mediterraneibacter</taxon>
    </lineage>
</organism>
<gene>
    <name evidence="1" type="ORF">RUMGNA_01644</name>
</gene>
<comment type="caution">
    <text evidence="1">The sequence shown here is derived from an EMBL/GenBank/DDBJ whole genome shotgun (WGS) entry which is preliminary data.</text>
</comment>
<reference evidence="1 2" key="2">
    <citation type="submission" date="2007-06" db="EMBL/GenBank/DDBJ databases">
        <title>Draft genome sequence of Ruminococcus gnavus (ATCC 29149).</title>
        <authorList>
            <person name="Sudarsanam P."/>
            <person name="Ley R."/>
            <person name="Guruge J."/>
            <person name="Turnbaugh P.J."/>
            <person name="Mahowald M."/>
            <person name="Liep D."/>
            <person name="Gordon J."/>
        </authorList>
    </citation>
    <scope>NUCLEOTIDE SEQUENCE [LARGE SCALE GENOMIC DNA]</scope>
    <source>
        <strain evidence="1 2">ATCC 29149</strain>
    </source>
</reference>
<proteinExistence type="predicted"/>
<reference evidence="1 2" key="1">
    <citation type="submission" date="2007-04" db="EMBL/GenBank/DDBJ databases">
        <authorList>
            <person name="Fulton L."/>
            <person name="Clifton S."/>
            <person name="Fulton B."/>
            <person name="Xu J."/>
            <person name="Minx P."/>
            <person name="Pepin K.H."/>
            <person name="Johnson M."/>
            <person name="Thiruvilangam P."/>
            <person name="Bhonagiri V."/>
            <person name="Nash W.E."/>
            <person name="Mardis E.R."/>
            <person name="Wilson R.K."/>
        </authorList>
    </citation>
    <scope>NUCLEOTIDE SEQUENCE [LARGE SCALE GENOMIC DNA]</scope>
    <source>
        <strain evidence="1 2">ATCC 29149</strain>
    </source>
</reference>
<sequence length="114" mass="13255">MPIVRNVIKPQNKHKNPTGSKKKFSCKIPCVSIYSTDTAFRKIQEIPKQRKIPPMAIEIRFIFALLVSLEFVINVNELPFFSKQELLAMRRKYQGLLYGMRGNITIVFNLKRGE</sequence>
<protein>
    <submittedName>
        <fullName evidence="1">Uncharacterized protein</fullName>
    </submittedName>
</protein>
<evidence type="ECO:0000313" key="1">
    <source>
        <dbReference type="EMBL" id="EDN78338.1"/>
    </source>
</evidence>
<name>A7B267_MEDG7</name>
<dbReference type="Proteomes" id="UP000004410">
    <property type="component" value="Unassembled WGS sequence"/>
</dbReference>
<dbReference type="PaxDb" id="411470-RUMGNA_01644"/>